<keyword evidence="2" id="KW-1185">Reference proteome</keyword>
<evidence type="ECO:0000313" key="2">
    <source>
        <dbReference type="Proteomes" id="UP000279194"/>
    </source>
</evidence>
<dbReference type="AlphaFoldDB" id="A0A3L9DL03"/>
<reference evidence="1 2" key="1">
    <citation type="submission" date="2018-10" db="EMBL/GenBank/DDBJ databases">
        <title>Streptococcus hillyeri sp. nov., isolated from equine tracheal sample.</title>
        <authorList>
            <person name="Macfadyen A.C."/>
            <person name="Waller A."/>
            <person name="Paterson G.K."/>
        </authorList>
    </citation>
    <scope>NUCLEOTIDE SEQUENCE [LARGE SCALE GENOMIC DNA]</scope>
    <source>
        <strain evidence="1 2">28462</strain>
    </source>
</reference>
<dbReference type="Proteomes" id="UP000279194">
    <property type="component" value="Unassembled WGS sequence"/>
</dbReference>
<sequence length="202" mass="23590">MSATQSLIISKREGWRVMKFQEEKMNNKNFKTGQYVIVEGKCEGVKHDGRLLINFFGENPELTAVYPKNVLPKPQKVVIPKIVAEWIKDNKSDIDTLYTAYFLLGQRKNDVSLWVDSNQNTFARAWLDGYEVEEEKLYTVEVPNPNIVYPMVLYKTDDGGVILGTCYSPDNWKKLERNQLTESEIKKDFDWAWRWAKPVEEE</sequence>
<protein>
    <submittedName>
        <fullName evidence="1">DUF1642 domain-containing protein</fullName>
    </submittedName>
</protein>
<comment type="caution">
    <text evidence="1">The sequence shown here is derived from an EMBL/GenBank/DDBJ whole genome shotgun (WGS) entry which is preliminary data.</text>
</comment>
<accession>A0A3L9DL03</accession>
<gene>
    <name evidence="1" type="ORF">EAF07_08125</name>
</gene>
<dbReference type="OrthoDB" id="2243928at2"/>
<organism evidence="1 2">
    <name type="scientific">Streptococcus hillyeri</name>
    <dbReference type="NCBI Taxonomy" id="2282420"/>
    <lineage>
        <taxon>Bacteria</taxon>
        <taxon>Bacillati</taxon>
        <taxon>Bacillota</taxon>
        <taxon>Bacilli</taxon>
        <taxon>Lactobacillales</taxon>
        <taxon>Streptococcaceae</taxon>
        <taxon>Streptococcus</taxon>
    </lineage>
</organism>
<dbReference type="EMBL" id="RCVM01000017">
    <property type="protein sequence ID" value="RLY02206.1"/>
    <property type="molecule type" value="Genomic_DNA"/>
</dbReference>
<name>A0A3L9DL03_9STRE</name>
<dbReference type="Pfam" id="PF07852">
    <property type="entry name" value="DUF1642"/>
    <property type="match status" value="1"/>
</dbReference>
<evidence type="ECO:0000313" key="1">
    <source>
        <dbReference type="EMBL" id="RLY02206.1"/>
    </source>
</evidence>
<proteinExistence type="predicted"/>
<dbReference type="InterPro" id="IPR012865">
    <property type="entry name" value="DUF1642"/>
</dbReference>